<sequence length="439" mass="50102">MSRQFFVFGMAPMHREYLNAVRGAENFHWLKLFTDDEIVWFPERPMAELLALAEQQVKAYNGDVAGIINHWDFPSSTLHPILCQQHGFRSADLLAVLKCEHKYWSRLEQRKALPDWVPDFCAVDPFAEDPLEQLQFGFPFWLKPIVGHSSQLGFRIDDEAGFRRAIDIIRTEVRQLGELLNFALARVEVPPEVGAVDGNWCVAEKLLTGKQCGIEGTMVNGRYRVHGIVDTVKDSRNQSFTRYEYPSAWPEYAQEKICAAGEALLRQIGFDNSAFGIEFFWDPASDTFRVLELNTRISQSHSDQFVKVHGVSNHEAALDVALDRETDFSALQGEFRCAAKFMLRRYRNTVVTRVPDEAELRALERSIPGCRIHPIVTEGQQLGDLPGQDSYSYEIADICLGAQSQEELLSTYRDLAQQLHFEFADGKGFEAFQFDSVRY</sequence>
<dbReference type="PANTHER" id="PTHR43585:SF2">
    <property type="entry name" value="ATP-GRASP ENZYME FSQD"/>
    <property type="match status" value="1"/>
</dbReference>
<evidence type="ECO:0000259" key="5">
    <source>
        <dbReference type="PROSITE" id="PS50975"/>
    </source>
</evidence>
<dbReference type="Proteomes" id="UP000199305">
    <property type="component" value="Unassembled WGS sequence"/>
</dbReference>
<dbReference type="AlphaFoldDB" id="A0A1G8ZH16"/>
<dbReference type="PROSITE" id="PS50975">
    <property type="entry name" value="ATP_GRASP"/>
    <property type="match status" value="1"/>
</dbReference>
<accession>A0A1G8ZH16</accession>
<dbReference type="OrthoDB" id="8441067at2"/>
<dbReference type="InterPro" id="IPR011761">
    <property type="entry name" value="ATP-grasp"/>
</dbReference>
<feature type="domain" description="ATP-grasp" evidence="5">
    <location>
        <begin position="107"/>
        <end position="322"/>
    </location>
</feature>
<dbReference type="GO" id="GO:0046872">
    <property type="term" value="F:metal ion binding"/>
    <property type="evidence" value="ECO:0007669"/>
    <property type="project" value="InterPro"/>
</dbReference>
<dbReference type="InterPro" id="IPR005479">
    <property type="entry name" value="CPAse_ATP-bd"/>
</dbReference>
<dbReference type="SUPFAM" id="SSF56059">
    <property type="entry name" value="Glutathione synthetase ATP-binding domain-like"/>
    <property type="match status" value="1"/>
</dbReference>
<keyword evidence="1" id="KW-0436">Ligase</keyword>
<dbReference type="RefSeq" id="WP_091511651.1">
    <property type="nucleotide sequence ID" value="NZ_FNFH01000003.1"/>
</dbReference>
<dbReference type="GO" id="GO:0005524">
    <property type="term" value="F:ATP binding"/>
    <property type="evidence" value="ECO:0007669"/>
    <property type="project" value="UniProtKB-UniRule"/>
</dbReference>
<evidence type="ECO:0000256" key="3">
    <source>
        <dbReference type="ARBA" id="ARBA00022840"/>
    </source>
</evidence>
<evidence type="ECO:0000313" key="6">
    <source>
        <dbReference type="EMBL" id="SDK14351.1"/>
    </source>
</evidence>
<evidence type="ECO:0000313" key="7">
    <source>
        <dbReference type="Proteomes" id="UP000199305"/>
    </source>
</evidence>
<evidence type="ECO:0000256" key="2">
    <source>
        <dbReference type="ARBA" id="ARBA00022741"/>
    </source>
</evidence>
<dbReference type="GO" id="GO:0016874">
    <property type="term" value="F:ligase activity"/>
    <property type="evidence" value="ECO:0007669"/>
    <property type="project" value="UniProtKB-KW"/>
</dbReference>
<dbReference type="PROSITE" id="PS00867">
    <property type="entry name" value="CPSASE_2"/>
    <property type="match status" value="1"/>
</dbReference>
<gene>
    <name evidence="6" type="ORF">SAMN05216212_1623</name>
</gene>
<name>A0A1G8ZH16_9GAMM</name>
<keyword evidence="3 4" id="KW-0067">ATP-binding</keyword>
<dbReference type="STRING" id="658219.SAMN05216212_1623"/>
<dbReference type="EMBL" id="FNFH01000003">
    <property type="protein sequence ID" value="SDK14351.1"/>
    <property type="molecule type" value="Genomic_DNA"/>
</dbReference>
<keyword evidence="2 4" id="KW-0547">Nucleotide-binding</keyword>
<proteinExistence type="predicted"/>
<dbReference type="InterPro" id="IPR052032">
    <property type="entry name" value="ATP-dep_AA_Ligase"/>
</dbReference>
<evidence type="ECO:0000256" key="1">
    <source>
        <dbReference type="ARBA" id="ARBA00022598"/>
    </source>
</evidence>
<dbReference type="Gene3D" id="3.30.470.20">
    <property type="entry name" value="ATP-grasp fold, B domain"/>
    <property type="match status" value="1"/>
</dbReference>
<organism evidence="6 7">
    <name type="scientific">Microbulbifer yueqingensis</name>
    <dbReference type="NCBI Taxonomy" id="658219"/>
    <lineage>
        <taxon>Bacteria</taxon>
        <taxon>Pseudomonadati</taxon>
        <taxon>Pseudomonadota</taxon>
        <taxon>Gammaproteobacteria</taxon>
        <taxon>Cellvibrionales</taxon>
        <taxon>Microbulbiferaceae</taxon>
        <taxon>Microbulbifer</taxon>
    </lineage>
</organism>
<dbReference type="PANTHER" id="PTHR43585">
    <property type="entry name" value="FUMIPYRROLE BIOSYNTHESIS PROTEIN C"/>
    <property type="match status" value="1"/>
</dbReference>
<keyword evidence="7" id="KW-1185">Reference proteome</keyword>
<reference evidence="7" key="1">
    <citation type="submission" date="2016-10" db="EMBL/GenBank/DDBJ databases">
        <authorList>
            <person name="Varghese N."/>
            <person name="Submissions S."/>
        </authorList>
    </citation>
    <scope>NUCLEOTIDE SEQUENCE [LARGE SCALE GENOMIC DNA]</scope>
    <source>
        <strain evidence="7">CGMCC 1.10658</strain>
    </source>
</reference>
<protein>
    <recommendedName>
        <fullName evidence="5">ATP-grasp domain-containing protein</fullName>
    </recommendedName>
</protein>
<evidence type="ECO:0000256" key="4">
    <source>
        <dbReference type="PROSITE-ProRule" id="PRU00409"/>
    </source>
</evidence>